<dbReference type="Gene3D" id="3.40.710.10">
    <property type="entry name" value="DD-peptidase/beta-lactamase superfamily"/>
    <property type="match status" value="1"/>
</dbReference>
<keyword evidence="2" id="KW-0472">Membrane</keyword>
<reference evidence="4 5" key="1">
    <citation type="journal article" date="2016" name="Nat. Commun.">
        <title>Thousands of microbial genomes shed light on interconnected biogeochemical processes in an aquifer system.</title>
        <authorList>
            <person name="Anantharaman K."/>
            <person name="Brown C.T."/>
            <person name="Hug L.A."/>
            <person name="Sharon I."/>
            <person name="Castelle C.J."/>
            <person name="Probst A.J."/>
            <person name="Thomas B.C."/>
            <person name="Singh A."/>
            <person name="Wilkins M.J."/>
            <person name="Karaoz U."/>
            <person name="Brodie E.L."/>
            <person name="Williams K.H."/>
            <person name="Hubbard S.S."/>
            <person name="Banfield J.F."/>
        </authorList>
    </citation>
    <scope>NUCLEOTIDE SEQUENCE [LARGE SCALE GENOMIC DNA]</scope>
</reference>
<organism evidence="4 5">
    <name type="scientific">Candidatus Nealsonbacteria bacterium RBG_13_38_11</name>
    <dbReference type="NCBI Taxonomy" id="1801662"/>
    <lineage>
        <taxon>Bacteria</taxon>
        <taxon>Candidatus Nealsoniibacteriota</taxon>
    </lineage>
</organism>
<name>A0A1G2E0R9_9BACT</name>
<dbReference type="GO" id="GO:0005886">
    <property type="term" value="C:plasma membrane"/>
    <property type="evidence" value="ECO:0007669"/>
    <property type="project" value="TreeGrafter"/>
</dbReference>
<dbReference type="PANTHER" id="PTHR30627:SF1">
    <property type="entry name" value="PEPTIDOGLYCAN D,D-TRANSPEPTIDASE FTSI"/>
    <property type="match status" value="1"/>
</dbReference>
<dbReference type="GO" id="GO:0008658">
    <property type="term" value="F:penicillin binding"/>
    <property type="evidence" value="ECO:0007669"/>
    <property type="project" value="InterPro"/>
</dbReference>
<dbReference type="AlphaFoldDB" id="A0A1G2E0R9"/>
<comment type="subcellular location">
    <subcellularLocation>
        <location evidence="1">Membrane</location>
    </subcellularLocation>
</comment>
<comment type="caution">
    <text evidence="4">The sequence shown here is derived from an EMBL/GenBank/DDBJ whole genome shotgun (WGS) entry which is preliminary data.</text>
</comment>
<dbReference type="InterPro" id="IPR001460">
    <property type="entry name" value="PCN-bd_Tpept"/>
</dbReference>
<evidence type="ECO:0000259" key="3">
    <source>
        <dbReference type="Pfam" id="PF00905"/>
    </source>
</evidence>
<evidence type="ECO:0000256" key="1">
    <source>
        <dbReference type="ARBA" id="ARBA00004370"/>
    </source>
</evidence>
<evidence type="ECO:0000313" key="5">
    <source>
        <dbReference type="Proteomes" id="UP000176662"/>
    </source>
</evidence>
<evidence type="ECO:0000313" key="4">
    <source>
        <dbReference type="EMBL" id="OGZ18881.1"/>
    </source>
</evidence>
<dbReference type="InterPro" id="IPR050515">
    <property type="entry name" value="Beta-lactam/transpept"/>
</dbReference>
<dbReference type="EMBL" id="MHLX01000023">
    <property type="protein sequence ID" value="OGZ18881.1"/>
    <property type="molecule type" value="Genomic_DNA"/>
</dbReference>
<dbReference type="SUPFAM" id="SSF56601">
    <property type="entry name" value="beta-lactamase/transpeptidase-like"/>
    <property type="match status" value="1"/>
</dbReference>
<dbReference type="Gene3D" id="3.30.450.330">
    <property type="match status" value="1"/>
</dbReference>
<protein>
    <recommendedName>
        <fullName evidence="3">Penicillin-binding protein transpeptidase domain-containing protein</fullName>
    </recommendedName>
</protein>
<gene>
    <name evidence="4" type="ORF">A2Z68_00510</name>
</gene>
<dbReference type="GO" id="GO:0071555">
    <property type="term" value="P:cell wall organization"/>
    <property type="evidence" value="ECO:0007669"/>
    <property type="project" value="TreeGrafter"/>
</dbReference>
<sequence length="203" mass="22434">MKYIEKFSFFKPTGIDLDEVYSENKEFKKGYEINFATASFGQGIEVTPIQLIKAYSAIANEGKMARPFVVKQIVDKNQVLETNPIISEEPVVSAKTANQLVAMLVSVVENGYSKSAGIPGYYVAGKTGTAQISFAALGMDKRGYSDKTWQSFVGFAPAFDPQFLILVKLNNPKANTAEYSAAPIFRELAKSILDYYQIPSDHE</sequence>
<dbReference type="InterPro" id="IPR012338">
    <property type="entry name" value="Beta-lactam/transpept-like"/>
</dbReference>
<dbReference type="Pfam" id="PF00905">
    <property type="entry name" value="Transpeptidase"/>
    <property type="match status" value="1"/>
</dbReference>
<dbReference type="Proteomes" id="UP000176662">
    <property type="component" value="Unassembled WGS sequence"/>
</dbReference>
<feature type="domain" description="Penicillin-binding protein transpeptidase" evidence="3">
    <location>
        <begin position="2"/>
        <end position="189"/>
    </location>
</feature>
<accession>A0A1G2E0R9</accession>
<proteinExistence type="predicted"/>
<evidence type="ECO:0000256" key="2">
    <source>
        <dbReference type="ARBA" id="ARBA00023136"/>
    </source>
</evidence>
<dbReference type="PANTHER" id="PTHR30627">
    <property type="entry name" value="PEPTIDOGLYCAN D,D-TRANSPEPTIDASE"/>
    <property type="match status" value="1"/>
</dbReference>